<evidence type="ECO:0000256" key="5">
    <source>
        <dbReference type="ARBA" id="ARBA00022692"/>
    </source>
</evidence>
<feature type="transmembrane region" description="Helical" evidence="10">
    <location>
        <begin position="425"/>
        <end position="446"/>
    </location>
</feature>
<evidence type="ECO:0000256" key="8">
    <source>
        <dbReference type="ARBA" id="ARBA00023065"/>
    </source>
</evidence>
<feature type="transmembrane region" description="Helical" evidence="10">
    <location>
        <begin position="29"/>
        <end position="48"/>
    </location>
</feature>
<organism evidence="11 12">
    <name type="scientific">Exiguobacterium indicum</name>
    <dbReference type="NCBI Taxonomy" id="296995"/>
    <lineage>
        <taxon>Bacteria</taxon>
        <taxon>Bacillati</taxon>
        <taxon>Bacillota</taxon>
        <taxon>Bacilli</taxon>
        <taxon>Bacillales</taxon>
        <taxon>Bacillales Family XII. Incertae Sedis</taxon>
        <taxon>Exiguobacterium</taxon>
    </lineage>
</organism>
<dbReference type="RefSeq" id="WP_023469696.1">
    <property type="nucleotide sequence ID" value="NZ_FMYN01000004.1"/>
</dbReference>
<dbReference type="PANTHER" id="PTHR32024">
    <property type="entry name" value="TRK SYSTEM POTASSIUM UPTAKE PROTEIN TRKG-RELATED"/>
    <property type="match status" value="1"/>
</dbReference>
<dbReference type="InterPro" id="IPR004772">
    <property type="entry name" value="TrkH"/>
</dbReference>
<dbReference type="NCBIfam" id="TIGR00933">
    <property type="entry name" value="2a38"/>
    <property type="match status" value="1"/>
</dbReference>
<feature type="transmembrane region" description="Helical" evidence="10">
    <location>
        <begin position="92"/>
        <end position="115"/>
    </location>
</feature>
<evidence type="ECO:0000313" key="11">
    <source>
        <dbReference type="EMBL" id="KSU48423.1"/>
    </source>
</evidence>
<evidence type="ECO:0000256" key="2">
    <source>
        <dbReference type="ARBA" id="ARBA00022448"/>
    </source>
</evidence>
<feature type="transmembrane region" description="Helical" evidence="10">
    <location>
        <begin position="147"/>
        <end position="168"/>
    </location>
</feature>
<evidence type="ECO:0000256" key="3">
    <source>
        <dbReference type="ARBA" id="ARBA00022475"/>
    </source>
</evidence>
<evidence type="ECO:0000256" key="4">
    <source>
        <dbReference type="ARBA" id="ARBA00022538"/>
    </source>
</evidence>
<protein>
    <submittedName>
        <fullName evidence="11">Potassium transporter Trk</fullName>
    </submittedName>
</protein>
<evidence type="ECO:0000256" key="9">
    <source>
        <dbReference type="ARBA" id="ARBA00023136"/>
    </source>
</evidence>
<evidence type="ECO:0000256" key="6">
    <source>
        <dbReference type="ARBA" id="ARBA00022958"/>
    </source>
</evidence>
<dbReference type="Proteomes" id="UP000053797">
    <property type="component" value="Unassembled WGS sequence"/>
</dbReference>
<dbReference type="GO" id="GO:0005886">
    <property type="term" value="C:plasma membrane"/>
    <property type="evidence" value="ECO:0007669"/>
    <property type="project" value="UniProtKB-SubCell"/>
</dbReference>
<comment type="caution">
    <text evidence="11">The sequence shown here is derived from an EMBL/GenBank/DDBJ whole genome shotgun (WGS) entry which is preliminary data.</text>
</comment>
<evidence type="ECO:0000313" key="12">
    <source>
        <dbReference type="Proteomes" id="UP000053797"/>
    </source>
</evidence>
<evidence type="ECO:0000256" key="10">
    <source>
        <dbReference type="SAM" id="Phobius"/>
    </source>
</evidence>
<keyword evidence="9 10" id="KW-0472">Membrane</keyword>
<dbReference type="Pfam" id="PF02386">
    <property type="entry name" value="TrkH"/>
    <property type="match status" value="1"/>
</dbReference>
<proteinExistence type="predicted"/>
<dbReference type="PANTHER" id="PTHR32024:SF1">
    <property type="entry name" value="KTR SYSTEM POTASSIUM UPTAKE PROTEIN B"/>
    <property type="match status" value="1"/>
</dbReference>
<dbReference type="EMBL" id="LNQL01000004">
    <property type="protein sequence ID" value="KSU48423.1"/>
    <property type="molecule type" value="Genomic_DNA"/>
</dbReference>
<dbReference type="InterPro" id="IPR003445">
    <property type="entry name" value="Cat_transpt"/>
</dbReference>
<dbReference type="GO" id="GO:0015379">
    <property type="term" value="F:potassium:chloride symporter activity"/>
    <property type="evidence" value="ECO:0007669"/>
    <property type="project" value="InterPro"/>
</dbReference>
<sequence length="463" mass="51070">MFSHKRRSRLARFGRLGELMYHQLFDKPARFIATGFTLTILLGGFLLWLPISQQEGQDVSFIDCLFVATSAGTVTGLSPINIAESYNLLGQIIMMLLIQVGGLGFMTIALVLLSVTGRKIGIRQRIIIQEMFNLDSPGGTIRLVRNIIVTTVLVEIVGMFLIALDLFIQYKYTFGKALYYGLFHAVSAFNNAGFALWGDNLIGFQQDTTFILTIAALLMIGGLGFTVIADIAGKRNFKKISLHSKLMVLSLLVINGLGVLAMMLYEWVSNLGSLKDESFFSALHIVFFQVVTTRTAGFQTIDLTTMVPLSIGLMMVLMYIGAGSASTGSGIKVTTAAVILKNVWTYIRGQRETVLMRRTVQTQAIQKAYAIAVFSLLFIALITTFLALTQPNISFIGLFFETVSAFGTVGLSLNVTAELNSFGKFLIMFMMLLGRVGSLTILFTFATQRDRTIRYPKENMLIG</sequence>
<dbReference type="OrthoDB" id="9810952at2"/>
<feature type="transmembrane region" description="Helical" evidence="10">
    <location>
        <begin position="303"/>
        <end position="322"/>
    </location>
</feature>
<feature type="transmembrane region" description="Helical" evidence="10">
    <location>
        <begin position="210"/>
        <end position="233"/>
    </location>
</feature>
<keyword evidence="5 10" id="KW-0812">Transmembrane</keyword>
<keyword evidence="7 10" id="KW-1133">Transmembrane helix</keyword>
<name>A0A0V8GDR2_9BACL</name>
<keyword evidence="6" id="KW-0630">Potassium</keyword>
<keyword evidence="3" id="KW-1003">Cell membrane</keyword>
<accession>A0A0V8GDR2</accession>
<feature type="transmembrane region" description="Helical" evidence="10">
    <location>
        <begin position="245"/>
        <end position="267"/>
    </location>
</feature>
<keyword evidence="2" id="KW-0813">Transport</keyword>
<feature type="transmembrane region" description="Helical" evidence="10">
    <location>
        <begin position="368"/>
        <end position="387"/>
    </location>
</feature>
<dbReference type="AlphaFoldDB" id="A0A0V8GDR2"/>
<keyword evidence="8" id="KW-0406">Ion transport</keyword>
<comment type="subcellular location">
    <subcellularLocation>
        <location evidence="1">Cell membrane</location>
        <topology evidence="1">Multi-pass membrane protein</topology>
    </subcellularLocation>
</comment>
<reference evidence="11 12" key="1">
    <citation type="journal article" date="2015" name="Int. J. Syst. Evol. Microbiol.">
        <title>Exiguobacterium enclense sp. nov., isolated from sediment.</title>
        <authorList>
            <person name="Dastager S.G."/>
            <person name="Mawlankar R."/>
            <person name="Sonalkar V.V."/>
            <person name="Thorat M.N."/>
            <person name="Mual P."/>
            <person name="Verma A."/>
            <person name="Krishnamurthi S."/>
            <person name="Tang S.K."/>
            <person name="Li W.J."/>
        </authorList>
    </citation>
    <scope>NUCLEOTIDE SEQUENCE [LARGE SCALE GENOMIC DNA]</scope>
    <source>
        <strain evidence="11 12">NIO-1109</strain>
    </source>
</reference>
<gene>
    <name evidence="11" type="ORF">AS033_12440</name>
</gene>
<evidence type="ECO:0000256" key="7">
    <source>
        <dbReference type="ARBA" id="ARBA00022989"/>
    </source>
</evidence>
<keyword evidence="4" id="KW-0633">Potassium transport</keyword>
<evidence type="ECO:0000256" key="1">
    <source>
        <dbReference type="ARBA" id="ARBA00004651"/>
    </source>
</evidence>